<dbReference type="PANTHER" id="PTHR43798:SF31">
    <property type="entry name" value="AB HYDROLASE SUPERFAMILY PROTEIN YCLE"/>
    <property type="match status" value="1"/>
</dbReference>
<dbReference type="RefSeq" id="WP_013233733.1">
    <property type="nucleotide sequence ID" value="NC_014323.1"/>
</dbReference>
<dbReference type="InterPro" id="IPR000073">
    <property type="entry name" value="AB_hydrolase_1"/>
</dbReference>
<dbReference type="Gene3D" id="3.40.50.1820">
    <property type="entry name" value="alpha/beta hydrolase"/>
    <property type="match status" value="1"/>
</dbReference>
<dbReference type="PRINTS" id="PR00111">
    <property type="entry name" value="ABHYDROLASE"/>
</dbReference>
<dbReference type="HOGENOM" id="CLU_020336_50_5_4"/>
<evidence type="ECO:0000313" key="4">
    <source>
        <dbReference type="Proteomes" id="UP000000329"/>
    </source>
</evidence>
<sequence length="251" mass="27722">MPFAISDQRKIHYQVEGEGPPLLLHHGFTSSLEAWRFFGFTDVLRQHYRVISFDALGHGQSDKPHDSAAYSQHQRCRDALAVLDAAQVERTHFFGYSLGGWVGYGLVRQAPERLRSLILGAAHPYEDRSWEVFRGIDGTDPEAFIAAFEDLLDEAISPQVKMLIRGNDLVALAAAAQQARPSQEELLARMDLPCLFFCGDADARHTAVARTAARLARAEFVSLPGVTHFGGLMQSALVLPPVLDFLGRLPG</sequence>
<dbReference type="GO" id="GO:0016787">
    <property type="term" value="F:hydrolase activity"/>
    <property type="evidence" value="ECO:0007669"/>
    <property type="project" value="UniProtKB-KW"/>
</dbReference>
<reference evidence="3 4" key="1">
    <citation type="submission" date="2010-04" db="EMBL/GenBank/DDBJ databases">
        <title>The genome of Herbaspirillum seropedicae SmR1, an endophytic, nitrogen-fixing, plant-growth promoting beta-Proteobacteria.</title>
        <authorList>
            <person name="Pedrosa F.O."/>
            <person name="Monteiro R.A."/>
            <person name="Wassem R."/>
            <person name="Cruz L.M."/>
            <person name="Ayub R.A."/>
            <person name="Colauto N.B."/>
            <person name="Fernandez M.A."/>
            <person name="Fungaro M.H.P."/>
            <person name="Grisard E.C."/>
            <person name="Hungria M."/>
            <person name="Madeira H.M.F."/>
            <person name="Nodari R.O."/>
            <person name="Osaku C.A."/>
            <person name="Petzl-Erler M.L."/>
            <person name="Terenzi H."/>
            <person name="Vieira L.G.E."/>
            <person name="Almeida M.I.M."/>
            <person name="Alves L.R."/>
            <person name="Arantes O.M.N."/>
            <person name="Balsanelli E."/>
            <person name="Barcellos F.G."/>
            <person name="Baura V.A."/>
            <person name="Binde D.R."/>
            <person name="Campo R.J."/>
            <person name="Chubatsu L.S."/>
            <person name="Chueire L.M.O."/>
            <person name="Ciferri R.R."/>
            <person name="Correa L.C."/>
            <person name="da Conceicao Silva J.L."/>
            <person name="Dabul A.N.G."/>
            <person name="Dambros B.P."/>
            <person name="Faoro H."/>
            <person name="Favetti A."/>
            <person name="Friedermann G."/>
            <person name="Furlaneto M.C."/>
            <person name="Gasques L.S."/>
            <person name="Gimenes C.C.T."/>
            <person name="Gioppo N.M.R."/>
            <person name="Glienke-Blanco C."/>
            <person name="Godoy L.P."/>
            <person name="Guerra M.P."/>
            <person name="Karp S."/>
            <person name="Kava-Cordeiro V."/>
            <person name="Margarido V.P."/>
            <person name="Mathioni S.M."/>
            <person name="Menck-Soares M.A."/>
            <person name="Murace N.K."/>
            <person name="Nicolas M.F."/>
            <person name="Oliveira C.E.C."/>
            <person name="Pagnan N.A.B."/>
            <person name="Pamphile J.A."/>
            <person name="Patussi E.V."/>
            <person name="Pereira L.F.P."/>
            <person name="Pereira-Ferrari L."/>
            <person name="Pinto F.G.S."/>
            <person name="Precoma C."/>
            <person name="Prioli A.J."/>
            <person name="Prioli S.M.A.P."/>
            <person name="Raittz R.T."/>
            <person name="Ramos H.J.O."/>
            <person name="Ribeiro E.M.S.F."/>
            <person name="Rigo L.U."/>
            <person name="Rocha C.L.M.S.C."/>
            <person name="Rocha S.N."/>
            <person name="Santos K."/>
            <person name="Satori D."/>
            <person name="Silva A.G."/>
            <person name="Simao R.C.G."/>
            <person name="Soares M.A.M."/>
            <person name="Souza E.M."/>
            <person name="Steffens M.B.R."/>
            <person name="Steindel M."/>
            <person name="Tadra-Sfeir M.Z."/>
            <person name="Takahashi E.K."/>
            <person name="Torres R.A."/>
            <person name="Valle J.S."/>
            <person name="Vernal J.I."/>
            <person name="Vilas-Boas L.A."/>
            <person name="Watanabe M.A.E."/>
            <person name="Weiss V.A."/>
            <person name="Yates M.A."/>
            <person name="Souza E.M."/>
        </authorList>
    </citation>
    <scope>NUCLEOTIDE SEQUENCE [LARGE SCALE GENOMIC DNA]</scope>
    <source>
        <strain evidence="3 4">SmR1</strain>
    </source>
</reference>
<dbReference type="InterPro" id="IPR029058">
    <property type="entry name" value="AB_hydrolase_fold"/>
</dbReference>
<dbReference type="AlphaFoldDB" id="D8IQX3"/>
<keyword evidence="4" id="KW-1185">Reference proteome</keyword>
<dbReference type="InterPro" id="IPR050266">
    <property type="entry name" value="AB_hydrolase_sf"/>
</dbReference>
<evidence type="ECO:0000256" key="1">
    <source>
        <dbReference type="ARBA" id="ARBA00022801"/>
    </source>
</evidence>
<keyword evidence="1" id="KW-0378">Hydrolase</keyword>
<accession>D8IQX3</accession>
<dbReference type="STRING" id="757424.Hsero_1721"/>
<dbReference type="GO" id="GO:0016020">
    <property type="term" value="C:membrane"/>
    <property type="evidence" value="ECO:0007669"/>
    <property type="project" value="TreeGrafter"/>
</dbReference>
<dbReference type="OrthoDB" id="8957634at2"/>
<dbReference type="Proteomes" id="UP000000329">
    <property type="component" value="Chromosome"/>
</dbReference>
<dbReference type="Pfam" id="PF00561">
    <property type="entry name" value="Abhydrolase_1"/>
    <property type="match status" value="1"/>
</dbReference>
<dbReference type="eggNOG" id="COG0596">
    <property type="taxonomic scope" value="Bacteria"/>
</dbReference>
<evidence type="ECO:0000259" key="2">
    <source>
        <dbReference type="Pfam" id="PF00561"/>
    </source>
</evidence>
<organism evidence="3 4">
    <name type="scientific">Herbaspirillum seropedicae (strain SmR1)</name>
    <dbReference type="NCBI Taxonomy" id="757424"/>
    <lineage>
        <taxon>Bacteria</taxon>
        <taxon>Pseudomonadati</taxon>
        <taxon>Pseudomonadota</taxon>
        <taxon>Betaproteobacteria</taxon>
        <taxon>Burkholderiales</taxon>
        <taxon>Oxalobacteraceae</taxon>
        <taxon>Herbaspirillum</taxon>
    </lineage>
</organism>
<dbReference type="KEGG" id="hse:Hsero_1721"/>
<feature type="domain" description="AB hydrolase-1" evidence="2">
    <location>
        <begin position="20"/>
        <end position="136"/>
    </location>
</feature>
<dbReference type="PANTHER" id="PTHR43798">
    <property type="entry name" value="MONOACYLGLYCEROL LIPASE"/>
    <property type="match status" value="1"/>
</dbReference>
<evidence type="ECO:0000313" key="3">
    <source>
        <dbReference type="EMBL" id="ADJ63234.1"/>
    </source>
</evidence>
<name>D8IQX3_HERSS</name>
<gene>
    <name evidence="3" type="ordered locus">Hsero_1721</name>
</gene>
<proteinExistence type="predicted"/>
<dbReference type="SUPFAM" id="SSF53474">
    <property type="entry name" value="alpha/beta-Hydrolases"/>
    <property type="match status" value="1"/>
</dbReference>
<protein>
    <submittedName>
        <fullName evidence="3">Esterase_lipase superfamily protein</fullName>
    </submittedName>
</protein>
<dbReference type="GeneID" id="29392374"/>
<dbReference type="EMBL" id="CP002039">
    <property type="protein sequence ID" value="ADJ63234.1"/>
    <property type="molecule type" value="Genomic_DNA"/>
</dbReference>